<dbReference type="GO" id="GO:0008236">
    <property type="term" value="F:serine-type peptidase activity"/>
    <property type="evidence" value="ECO:0007669"/>
    <property type="project" value="UniProtKB-KW"/>
</dbReference>
<keyword evidence="3 5" id="KW-0378">Hydrolase</keyword>
<dbReference type="GO" id="GO:0007165">
    <property type="term" value="P:signal transduction"/>
    <property type="evidence" value="ECO:0007669"/>
    <property type="project" value="TreeGrafter"/>
</dbReference>
<keyword evidence="9" id="KW-1185">Reference proteome</keyword>
<gene>
    <name evidence="8" type="ORF">A4V02_04270</name>
</gene>
<dbReference type="SMART" id="SM00245">
    <property type="entry name" value="TSPc"/>
    <property type="match status" value="1"/>
</dbReference>
<dbReference type="RefSeq" id="WP_068960366.1">
    <property type="nucleotide sequence ID" value="NZ_CANAKJ010000031.1"/>
</dbReference>
<dbReference type="InterPro" id="IPR001478">
    <property type="entry name" value="PDZ"/>
</dbReference>
<feature type="domain" description="PDZ" evidence="7">
    <location>
        <begin position="78"/>
        <end position="163"/>
    </location>
</feature>
<evidence type="ECO:0000256" key="1">
    <source>
        <dbReference type="ARBA" id="ARBA00009179"/>
    </source>
</evidence>
<dbReference type="PROSITE" id="PS50106">
    <property type="entry name" value="PDZ"/>
    <property type="match status" value="1"/>
</dbReference>
<accession>A0A1B1S877</accession>
<keyword evidence="4 5" id="KW-0720">Serine protease</keyword>
<dbReference type="NCBIfam" id="TIGR00225">
    <property type="entry name" value="prc"/>
    <property type="match status" value="1"/>
</dbReference>
<evidence type="ECO:0000256" key="2">
    <source>
        <dbReference type="ARBA" id="ARBA00022670"/>
    </source>
</evidence>
<dbReference type="GO" id="GO:0006508">
    <property type="term" value="P:proteolysis"/>
    <property type="evidence" value="ECO:0007669"/>
    <property type="project" value="UniProtKB-KW"/>
</dbReference>
<dbReference type="GO" id="GO:0030288">
    <property type="term" value="C:outer membrane-bounded periplasmic space"/>
    <property type="evidence" value="ECO:0007669"/>
    <property type="project" value="TreeGrafter"/>
</dbReference>
<evidence type="ECO:0000259" key="7">
    <source>
        <dbReference type="PROSITE" id="PS50106"/>
    </source>
</evidence>
<sequence length="536" mass="59993">MRHFLLSIFSAAMLATTFIPSAAQMTPLPANRKLQIAEDLISHYYVEPVDRDTIVDEAIRAMLKTLDPHSIYSTPEETKELNEPLNGNFSGVGISFNMASDTLYVISTISGGPSERVGILPGDRIIEVDDTIIAGVKMKNSDVMRRLRGPKGSRVDVKVMRQNVPGLIDFSITRADIPIYSVDASYMADPTTGYIRISRFAEQTPKEFSEALEKLKKEGMKNLIIDLQGNGGGYLNAAQEIAAHFLDKGDMIVYTEGPKTPNHTYRAPRDGDFHDGRVVVLVDQYSASASEILSGAIQDHDRGVITGRRTFGKGLVQRPFPFPDGSMIRLTVAKYYTPSGRCIQKPYVKGDIDDYALDIKKRFDSGELMHPDSLRKVMPDSLRFTTLKKQRTVYGGGGIMPDVAVPLDTAWFTPYYRDLMAKGMIVKYTIGYIDSHRASLLRDYPTVDDFANRFDVTPGMLDSLTKSAEDEGVKMNREEYEKSREYISMVVKAMLARDLYDAGSYYRIANMHNPTFTEGLRLINSPEEYRRLLGGE</sequence>
<dbReference type="InterPro" id="IPR055210">
    <property type="entry name" value="CtpA/B_N"/>
</dbReference>
<dbReference type="InterPro" id="IPR036034">
    <property type="entry name" value="PDZ_sf"/>
</dbReference>
<keyword evidence="2 5" id="KW-0645">Protease</keyword>
<keyword evidence="6" id="KW-0732">Signal</keyword>
<dbReference type="InterPro" id="IPR005151">
    <property type="entry name" value="Tail-specific_protease"/>
</dbReference>
<dbReference type="EMBL" id="CP015402">
    <property type="protein sequence ID" value="ANU63006.1"/>
    <property type="molecule type" value="Genomic_DNA"/>
</dbReference>
<accession>A0A1Z2XKF7</accession>
<reference evidence="9" key="1">
    <citation type="submission" date="2016-04" db="EMBL/GenBank/DDBJ databases">
        <title>Complete Genome Sequences of Twelve Strains of a Stable Defined Moderately Diverse Mouse Microbiota 2 (sDMDMm2).</title>
        <authorList>
            <person name="Uchimura Y."/>
            <person name="Wyss M."/>
            <person name="Brugiroux S."/>
            <person name="Limenitakis J.P."/>
            <person name="Stecher B."/>
            <person name="McCoy K.D."/>
            <person name="Macpherson A.J."/>
        </authorList>
    </citation>
    <scope>NUCLEOTIDE SEQUENCE [LARGE SCALE GENOMIC DNA]</scope>
    <source>
        <strain evidence="9">YL27</strain>
    </source>
</reference>
<name>A0A1B1S877_9BACT</name>
<evidence type="ECO:0000256" key="3">
    <source>
        <dbReference type="ARBA" id="ARBA00022801"/>
    </source>
</evidence>
<evidence type="ECO:0000256" key="5">
    <source>
        <dbReference type="RuleBase" id="RU004404"/>
    </source>
</evidence>
<dbReference type="OrthoDB" id="9812068at2"/>
<evidence type="ECO:0000256" key="4">
    <source>
        <dbReference type="ARBA" id="ARBA00022825"/>
    </source>
</evidence>
<organism evidence="8 9">
    <name type="scientific">Muribaculum intestinale</name>
    <dbReference type="NCBI Taxonomy" id="1796646"/>
    <lineage>
        <taxon>Bacteria</taxon>
        <taxon>Pseudomonadati</taxon>
        <taxon>Bacteroidota</taxon>
        <taxon>Bacteroidia</taxon>
        <taxon>Bacteroidales</taxon>
        <taxon>Muribaculaceae</taxon>
        <taxon>Muribaculum</taxon>
    </lineage>
</organism>
<dbReference type="KEGG" id="pary:A4V02_04270"/>
<dbReference type="Proteomes" id="UP000186351">
    <property type="component" value="Chromosome"/>
</dbReference>
<evidence type="ECO:0000256" key="6">
    <source>
        <dbReference type="SAM" id="SignalP"/>
    </source>
</evidence>
<dbReference type="Pfam" id="PF13180">
    <property type="entry name" value="PDZ_2"/>
    <property type="match status" value="1"/>
</dbReference>
<dbReference type="PANTHER" id="PTHR32060">
    <property type="entry name" value="TAIL-SPECIFIC PROTEASE"/>
    <property type="match status" value="1"/>
</dbReference>
<evidence type="ECO:0000313" key="8">
    <source>
        <dbReference type="EMBL" id="ANU63006.1"/>
    </source>
</evidence>
<evidence type="ECO:0000313" key="9">
    <source>
        <dbReference type="Proteomes" id="UP000186351"/>
    </source>
</evidence>
<dbReference type="SUPFAM" id="SSF52096">
    <property type="entry name" value="ClpP/crotonase"/>
    <property type="match status" value="1"/>
</dbReference>
<dbReference type="STRING" id="1796646.A4V02_04270"/>
<feature type="signal peptide" evidence="6">
    <location>
        <begin position="1"/>
        <end position="22"/>
    </location>
</feature>
<dbReference type="Gene3D" id="3.30.750.44">
    <property type="match status" value="1"/>
</dbReference>
<dbReference type="SMART" id="SM00228">
    <property type="entry name" value="PDZ"/>
    <property type="match status" value="1"/>
</dbReference>
<dbReference type="Pfam" id="PF22694">
    <property type="entry name" value="CtpB_N-like"/>
    <property type="match status" value="1"/>
</dbReference>
<dbReference type="CDD" id="cd06782">
    <property type="entry name" value="cpPDZ_CPP-like"/>
    <property type="match status" value="1"/>
</dbReference>
<dbReference type="PANTHER" id="PTHR32060:SF30">
    <property type="entry name" value="CARBOXY-TERMINAL PROCESSING PROTEASE CTPA"/>
    <property type="match status" value="1"/>
</dbReference>
<dbReference type="Gene3D" id="2.30.42.10">
    <property type="match status" value="1"/>
</dbReference>
<feature type="chain" id="PRO_5008529272" evidence="6">
    <location>
        <begin position="23"/>
        <end position="536"/>
    </location>
</feature>
<proteinExistence type="inferred from homology"/>
<dbReference type="InterPro" id="IPR004447">
    <property type="entry name" value="Peptidase_S41A"/>
</dbReference>
<dbReference type="FunFam" id="2.30.42.10:FF:000063">
    <property type="entry name" value="Peptidase, S41 family"/>
    <property type="match status" value="1"/>
</dbReference>
<protein>
    <submittedName>
        <fullName evidence="8">Peptidase S41</fullName>
    </submittedName>
</protein>
<dbReference type="InterPro" id="IPR029045">
    <property type="entry name" value="ClpP/crotonase-like_dom_sf"/>
</dbReference>
<dbReference type="AlphaFoldDB" id="A0A1B1S877"/>
<comment type="similarity">
    <text evidence="1 5">Belongs to the peptidase S41A family.</text>
</comment>
<dbReference type="GO" id="GO:0004175">
    <property type="term" value="F:endopeptidase activity"/>
    <property type="evidence" value="ECO:0007669"/>
    <property type="project" value="TreeGrafter"/>
</dbReference>
<dbReference type="Pfam" id="PF03572">
    <property type="entry name" value="Peptidase_S41"/>
    <property type="match status" value="1"/>
</dbReference>
<dbReference type="CDD" id="cd07560">
    <property type="entry name" value="Peptidase_S41_CPP"/>
    <property type="match status" value="1"/>
</dbReference>
<dbReference type="SUPFAM" id="SSF50156">
    <property type="entry name" value="PDZ domain-like"/>
    <property type="match status" value="1"/>
</dbReference>
<dbReference type="Gene3D" id="3.90.226.10">
    <property type="entry name" value="2-enoyl-CoA Hydratase, Chain A, domain 1"/>
    <property type="match status" value="1"/>
</dbReference>